<name>A0AAU7DNY5_9BACT</name>
<dbReference type="AlphaFoldDB" id="A0AAU7DNY5"/>
<protein>
    <submittedName>
        <fullName evidence="1">Uncharacterized protein</fullName>
    </submittedName>
</protein>
<organism evidence="1">
    <name type="scientific">Telmatobacter sp. DSM 110680</name>
    <dbReference type="NCBI Taxonomy" id="3036704"/>
    <lineage>
        <taxon>Bacteria</taxon>
        <taxon>Pseudomonadati</taxon>
        <taxon>Acidobacteriota</taxon>
        <taxon>Terriglobia</taxon>
        <taxon>Terriglobales</taxon>
        <taxon>Acidobacteriaceae</taxon>
        <taxon>Telmatobacter</taxon>
    </lineage>
</organism>
<gene>
    <name evidence="1" type="ORF">P8935_06855</name>
</gene>
<evidence type="ECO:0000313" key="1">
    <source>
        <dbReference type="EMBL" id="XBH19029.1"/>
    </source>
</evidence>
<sequence length="185" mass="21049">MTAHFELQPSEKELQQLAEQCWKEAPNRERRLEEEAFEAGEAIRHGDYSLANLEAIVRWKSERLVQYVIANSTTSIRRALEVAATTESSIAEALSALLALRGVDMSLATSILAAIYPERYIELEMGDLEALGQARQDVQFYEEYLAFCQRLVDRGIVMPQRDLPGPTPLHTLDRALAQWSRNRML</sequence>
<proteinExistence type="predicted"/>
<reference evidence="1" key="1">
    <citation type="submission" date="2023-03" db="EMBL/GenBank/DDBJ databases">
        <title>Edaphobacter sp.</title>
        <authorList>
            <person name="Huber K.J."/>
            <person name="Papendorf J."/>
            <person name="Pilke C."/>
            <person name="Bunk B."/>
            <person name="Sproeer C."/>
            <person name="Pester M."/>
        </authorList>
    </citation>
    <scope>NUCLEOTIDE SEQUENCE</scope>
    <source>
        <strain evidence="1">DSM 110680</strain>
    </source>
</reference>
<dbReference type="EMBL" id="CP121196">
    <property type="protein sequence ID" value="XBH19029.1"/>
    <property type="molecule type" value="Genomic_DNA"/>
</dbReference>
<dbReference type="RefSeq" id="WP_348264245.1">
    <property type="nucleotide sequence ID" value="NZ_CP121196.1"/>
</dbReference>
<accession>A0AAU7DNY5</accession>